<evidence type="ECO:0000256" key="2">
    <source>
        <dbReference type="SAM" id="MobiDB-lite"/>
    </source>
</evidence>
<protein>
    <submittedName>
        <fullName evidence="3">Uncharacterized protein</fullName>
    </submittedName>
</protein>
<feature type="coiled-coil region" evidence="1">
    <location>
        <begin position="252"/>
        <end position="343"/>
    </location>
</feature>
<feature type="compositionally biased region" description="Low complexity" evidence="2">
    <location>
        <begin position="79"/>
        <end position="94"/>
    </location>
</feature>
<evidence type="ECO:0000313" key="4">
    <source>
        <dbReference type="Proteomes" id="UP000193067"/>
    </source>
</evidence>
<dbReference type="EMBL" id="KZ084125">
    <property type="protein sequence ID" value="OSC99666.1"/>
    <property type="molecule type" value="Genomic_DNA"/>
</dbReference>
<reference evidence="3 4" key="1">
    <citation type="journal article" date="2015" name="Biotechnol. Biofuels">
        <title>Enhanced degradation of softwood versus hardwood by the white-rot fungus Pycnoporus coccineus.</title>
        <authorList>
            <person name="Couturier M."/>
            <person name="Navarro D."/>
            <person name="Chevret D."/>
            <person name="Henrissat B."/>
            <person name="Piumi F."/>
            <person name="Ruiz-Duenas F.J."/>
            <person name="Martinez A.T."/>
            <person name="Grigoriev I.V."/>
            <person name="Riley R."/>
            <person name="Lipzen A."/>
            <person name="Berrin J.G."/>
            <person name="Master E.R."/>
            <person name="Rosso M.N."/>
        </authorList>
    </citation>
    <scope>NUCLEOTIDE SEQUENCE [LARGE SCALE GENOMIC DNA]</scope>
    <source>
        <strain evidence="3 4">BRFM310</strain>
    </source>
</reference>
<name>A0A1Y2IEZ8_TRAC3</name>
<accession>A0A1Y2IEZ8</accession>
<feature type="compositionally biased region" description="Low complexity" evidence="2">
    <location>
        <begin position="154"/>
        <end position="172"/>
    </location>
</feature>
<dbReference type="Proteomes" id="UP000193067">
    <property type="component" value="Unassembled WGS sequence"/>
</dbReference>
<feature type="compositionally biased region" description="Pro residues" evidence="2">
    <location>
        <begin position="141"/>
        <end position="153"/>
    </location>
</feature>
<feature type="non-terminal residue" evidence="3">
    <location>
        <position position="372"/>
    </location>
</feature>
<feature type="compositionally biased region" description="Low complexity" evidence="2">
    <location>
        <begin position="112"/>
        <end position="122"/>
    </location>
</feature>
<organism evidence="3 4">
    <name type="scientific">Trametes coccinea (strain BRFM310)</name>
    <name type="common">Pycnoporus coccineus</name>
    <dbReference type="NCBI Taxonomy" id="1353009"/>
    <lineage>
        <taxon>Eukaryota</taxon>
        <taxon>Fungi</taxon>
        <taxon>Dikarya</taxon>
        <taxon>Basidiomycota</taxon>
        <taxon>Agaricomycotina</taxon>
        <taxon>Agaricomycetes</taxon>
        <taxon>Polyporales</taxon>
        <taxon>Polyporaceae</taxon>
        <taxon>Trametes</taxon>
    </lineage>
</organism>
<keyword evidence="4" id="KW-1185">Reference proteome</keyword>
<dbReference type="OrthoDB" id="2804750at2759"/>
<feature type="region of interest" description="Disordered" evidence="2">
    <location>
        <begin position="1"/>
        <end position="249"/>
    </location>
</feature>
<feature type="compositionally biased region" description="Polar residues" evidence="2">
    <location>
        <begin position="95"/>
        <end position="111"/>
    </location>
</feature>
<feature type="region of interest" description="Disordered" evidence="2">
    <location>
        <begin position="344"/>
        <end position="372"/>
    </location>
</feature>
<proteinExistence type="predicted"/>
<feature type="compositionally biased region" description="Basic and acidic residues" evidence="2">
    <location>
        <begin position="15"/>
        <end position="27"/>
    </location>
</feature>
<dbReference type="AlphaFoldDB" id="A0A1Y2IEZ8"/>
<keyword evidence="1" id="KW-0175">Coiled coil</keyword>
<evidence type="ECO:0000256" key="1">
    <source>
        <dbReference type="SAM" id="Coils"/>
    </source>
</evidence>
<feature type="compositionally biased region" description="Low complexity" evidence="2">
    <location>
        <begin position="221"/>
        <end position="243"/>
    </location>
</feature>
<feature type="non-terminal residue" evidence="3">
    <location>
        <position position="1"/>
    </location>
</feature>
<gene>
    <name evidence="3" type="ORF">PYCCODRAFT_1354785</name>
</gene>
<evidence type="ECO:0000313" key="3">
    <source>
        <dbReference type="EMBL" id="OSC99666.1"/>
    </source>
</evidence>
<feature type="compositionally biased region" description="Polar residues" evidence="2">
    <location>
        <begin position="33"/>
        <end position="59"/>
    </location>
</feature>
<sequence>FPIPSVDGPLTTTSYKEESLLRKDHFEIGTPEPQASQRRGTVSGTHQLTGGSVGRTSVQDHQRRRHVSVLHLSNVKQDAPSSSLPRARRSGAASDSTTSGNESTASSHRTVSSITRSKSSSSPGAKRVPPPLSRTWHTPPITGPPTEPLPSPPASATLQPLILSSASRSSMAPSPPSPVSLRKSLPPVPPKETNTRPDGAQTPTGREDAPPSSARGENDKTPTPTASPSTAASPAPRKASPTRTPLREDAVKKLLADENATAEELREALRTQSAKYTRLMSYLLTLTERHGMEKHEFLRRIETLEQDARRRERELKGLRWIVANSSQSQLQSLAQKSAEAKENLLAGPARADSGTLPKSEARSRQRSCSESV</sequence>